<comment type="caution">
    <text evidence="2">The sequence shown here is derived from an EMBL/GenBank/DDBJ whole genome shotgun (WGS) entry which is preliminary data.</text>
</comment>
<organism evidence="2 3">
    <name type="scientific">Legionella parisiensis</name>
    <dbReference type="NCBI Taxonomy" id="45071"/>
    <lineage>
        <taxon>Bacteria</taxon>
        <taxon>Pseudomonadati</taxon>
        <taxon>Pseudomonadota</taxon>
        <taxon>Gammaproteobacteria</taxon>
        <taxon>Legionellales</taxon>
        <taxon>Legionellaceae</taxon>
        <taxon>Legionella</taxon>
    </lineage>
</organism>
<dbReference type="InterPro" id="IPR023387">
    <property type="entry name" value="DUF1653-like_dom"/>
</dbReference>
<dbReference type="Gene3D" id="2.30.30.320">
    <property type="entry name" value="DUF1653-like domain"/>
    <property type="match status" value="1"/>
</dbReference>
<evidence type="ECO:0000313" key="3">
    <source>
        <dbReference type="Proteomes" id="UP000095229"/>
    </source>
</evidence>
<feature type="domain" description="DUF1653" evidence="1">
    <location>
        <begin position="9"/>
        <end position="75"/>
    </location>
</feature>
<dbReference type="InterPro" id="IPR037135">
    <property type="entry name" value="DUF1653-like_dom_sf"/>
</dbReference>
<gene>
    <name evidence="2" type="ORF">lpari_03491</name>
</gene>
<proteinExistence type="predicted"/>
<protein>
    <recommendedName>
        <fullName evidence="1">DUF1653 domain-containing protein</fullName>
    </recommendedName>
</protein>
<sequence length="78" mass="9420">MLADSVICGKYRHYKNEKLYEVIGQARHSETDEEMIVYKALYHCDQFGDNQLWVRPMQMFFENVIHHGKTVPRFQRIE</sequence>
<dbReference type="EMBL" id="LSOG01000091">
    <property type="protein sequence ID" value="OEH45532.1"/>
    <property type="molecule type" value="Genomic_DNA"/>
</dbReference>
<reference evidence="2 3" key="1">
    <citation type="submission" date="2016-02" db="EMBL/GenBank/DDBJ databases">
        <title>Secondary metabolites in Legionella.</title>
        <authorList>
            <person name="Tobias N.J."/>
            <person name="Bode H.B."/>
        </authorList>
    </citation>
    <scope>NUCLEOTIDE SEQUENCE [LARGE SCALE GENOMIC DNA]</scope>
    <source>
        <strain evidence="2 3">DSM 19216</strain>
    </source>
</reference>
<dbReference type="Proteomes" id="UP000095229">
    <property type="component" value="Unassembled WGS sequence"/>
</dbReference>
<evidence type="ECO:0000259" key="1">
    <source>
        <dbReference type="Pfam" id="PF07866"/>
    </source>
</evidence>
<name>A0A1E5JLZ2_9GAMM</name>
<dbReference type="OrthoDB" id="371169at2"/>
<evidence type="ECO:0000313" key="2">
    <source>
        <dbReference type="EMBL" id="OEH45532.1"/>
    </source>
</evidence>
<dbReference type="PATRIC" id="fig|45071.6.peg.1973"/>
<accession>A0A1E5JLZ2</accession>
<dbReference type="AlphaFoldDB" id="A0A1E5JLZ2"/>
<dbReference type="RefSeq" id="WP_058517681.1">
    <property type="nucleotide sequence ID" value="NZ_CAAAIE010000009.1"/>
</dbReference>
<dbReference type="Pfam" id="PF07866">
    <property type="entry name" value="DUF1653"/>
    <property type="match status" value="1"/>
</dbReference>
<keyword evidence="3" id="KW-1185">Reference proteome</keyword>